<protein>
    <submittedName>
        <fullName evidence="1">Uncharacterized protein</fullName>
    </submittedName>
</protein>
<evidence type="ECO:0000313" key="1">
    <source>
        <dbReference type="EMBL" id="KAJ2896616.1"/>
    </source>
</evidence>
<evidence type="ECO:0000313" key="2">
    <source>
        <dbReference type="Proteomes" id="UP001201980"/>
    </source>
</evidence>
<organism evidence="1 2">
    <name type="scientific">Zalerion maritima</name>
    <dbReference type="NCBI Taxonomy" id="339359"/>
    <lineage>
        <taxon>Eukaryota</taxon>
        <taxon>Fungi</taxon>
        <taxon>Dikarya</taxon>
        <taxon>Ascomycota</taxon>
        <taxon>Pezizomycotina</taxon>
        <taxon>Sordariomycetes</taxon>
        <taxon>Lulworthiomycetidae</taxon>
        <taxon>Lulworthiales</taxon>
        <taxon>Lulworthiaceae</taxon>
        <taxon>Zalerion</taxon>
    </lineage>
</organism>
<keyword evidence="2" id="KW-1185">Reference proteome</keyword>
<dbReference type="AlphaFoldDB" id="A0AAD5WR06"/>
<proteinExistence type="predicted"/>
<name>A0AAD5WR06_9PEZI</name>
<dbReference type="Proteomes" id="UP001201980">
    <property type="component" value="Unassembled WGS sequence"/>
</dbReference>
<gene>
    <name evidence="1" type="ORF">MKZ38_005406</name>
</gene>
<comment type="caution">
    <text evidence="1">The sequence shown here is derived from an EMBL/GenBank/DDBJ whole genome shotgun (WGS) entry which is preliminary data.</text>
</comment>
<sequence>MNALPTMSVSASGGGNNVPLPPCPYLQAQAQAKSFEYILPQAAPIGASQILATHARIVAGWKWLAAAKKCSCSHPQNFEHPNDVLSRLSEVLEGPEDILNVGIATFRSLVLNNVPRDLASVFALVALSCTMETLFLQSTGMSGQNAALAGLPQWAEWKESIVLEQEKAAFDYLARSLWPPSHTQSTQHTASSHNYPPTPFDADFQQDPLTLHTNRDFLYQIGPEHRFCFQSSHDASNFGVWIFLLLLPVILSTNTVATKVIVEQC</sequence>
<dbReference type="EMBL" id="JAKWBI020000322">
    <property type="protein sequence ID" value="KAJ2896616.1"/>
    <property type="molecule type" value="Genomic_DNA"/>
</dbReference>
<accession>A0AAD5WR06</accession>
<reference evidence="1" key="1">
    <citation type="submission" date="2022-07" db="EMBL/GenBank/DDBJ databases">
        <title>Draft genome sequence of Zalerion maritima ATCC 34329, a (micro)plastics degrading marine fungus.</title>
        <authorList>
            <person name="Paco A."/>
            <person name="Goncalves M.F.M."/>
            <person name="Rocha-Santos T.A.P."/>
            <person name="Alves A."/>
        </authorList>
    </citation>
    <scope>NUCLEOTIDE SEQUENCE</scope>
    <source>
        <strain evidence="1">ATCC 34329</strain>
    </source>
</reference>